<accession>A0A319DJ55</accession>
<reference evidence="2 3" key="1">
    <citation type="submission" date="2018-02" db="EMBL/GenBank/DDBJ databases">
        <title>The genomes of Aspergillus section Nigri reveals drivers in fungal speciation.</title>
        <authorList>
            <consortium name="DOE Joint Genome Institute"/>
            <person name="Vesth T.C."/>
            <person name="Nybo J."/>
            <person name="Theobald S."/>
            <person name="Brandl J."/>
            <person name="Frisvad J.C."/>
            <person name="Nielsen K.F."/>
            <person name="Lyhne E.K."/>
            <person name="Kogle M.E."/>
            <person name="Kuo A."/>
            <person name="Riley R."/>
            <person name="Clum A."/>
            <person name="Nolan M."/>
            <person name="Lipzen A."/>
            <person name="Salamov A."/>
            <person name="Henrissat B."/>
            <person name="Wiebenga A."/>
            <person name="De vries R.P."/>
            <person name="Grigoriev I.V."/>
            <person name="Mortensen U.H."/>
            <person name="Andersen M.R."/>
            <person name="Baker S.E."/>
        </authorList>
    </citation>
    <scope>NUCLEOTIDE SEQUENCE [LARGE SCALE GENOMIC DNA]</scope>
    <source>
        <strain evidence="2 3">CBS 707.79</strain>
    </source>
</reference>
<dbReference type="VEuPathDB" id="FungiDB:BO71DRAFT_240165"/>
<feature type="compositionally biased region" description="Polar residues" evidence="1">
    <location>
        <begin position="152"/>
        <end position="163"/>
    </location>
</feature>
<dbReference type="Proteomes" id="UP000247810">
    <property type="component" value="Unassembled WGS sequence"/>
</dbReference>
<evidence type="ECO:0000256" key="1">
    <source>
        <dbReference type="SAM" id="MobiDB-lite"/>
    </source>
</evidence>
<organism evidence="2 3">
    <name type="scientific">Aspergillus ellipticus CBS 707.79</name>
    <dbReference type="NCBI Taxonomy" id="1448320"/>
    <lineage>
        <taxon>Eukaryota</taxon>
        <taxon>Fungi</taxon>
        <taxon>Dikarya</taxon>
        <taxon>Ascomycota</taxon>
        <taxon>Pezizomycotina</taxon>
        <taxon>Eurotiomycetes</taxon>
        <taxon>Eurotiomycetidae</taxon>
        <taxon>Eurotiales</taxon>
        <taxon>Aspergillaceae</taxon>
        <taxon>Aspergillus</taxon>
        <taxon>Aspergillus subgen. Circumdati</taxon>
    </lineage>
</organism>
<dbReference type="AlphaFoldDB" id="A0A319DJ55"/>
<evidence type="ECO:0000313" key="2">
    <source>
        <dbReference type="EMBL" id="PYH94097.1"/>
    </source>
</evidence>
<sequence length="169" mass="18309">MAGKFASRQAVVRRRRKKEKKRTCEGVSLVVRRAAKAKGRHSERLIIGGFASSSAEQRAHGFIRGAEICSWCAGPKARSTPSCPDGQLFLLHGAPSFLSVCLDRIHPSSETASRCALVGAAHLTSLLQPCKQEIRHFGPHHAVTCDKYPPSSRMTAQESSGSRTHIPPG</sequence>
<name>A0A319DJ55_9EURO</name>
<evidence type="ECO:0000313" key="3">
    <source>
        <dbReference type="Proteomes" id="UP000247810"/>
    </source>
</evidence>
<gene>
    <name evidence="2" type="ORF">BO71DRAFT_240165</name>
</gene>
<proteinExistence type="predicted"/>
<dbReference type="EMBL" id="KZ825879">
    <property type="protein sequence ID" value="PYH94097.1"/>
    <property type="molecule type" value="Genomic_DNA"/>
</dbReference>
<keyword evidence="3" id="KW-1185">Reference proteome</keyword>
<feature type="region of interest" description="Disordered" evidence="1">
    <location>
        <begin position="148"/>
        <end position="169"/>
    </location>
</feature>
<protein>
    <submittedName>
        <fullName evidence="2">Uncharacterized protein</fullName>
    </submittedName>
</protein>